<dbReference type="OrthoDB" id="156170at2759"/>
<name>W4G064_APHAT</name>
<organism evidence="1">
    <name type="scientific">Aphanomyces astaci</name>
    <name type="common">Crayfish plague agent</name>
    <dbReference type="NCBI Taxonomy" id="112090"/>
    <lineage>
        <taxon>Eukaryota</taxon>
        <taxon>Sar</taxon>
        <taxon>Stramenopiles</taxon>
        <taxon>Oomycota</taxon>
        <taxon>Saprolegniomycetes</taxon>
        <taxon>Saprolegniales</taxon>
        <taxon>Verrucalvaceae</taxon>
        <taxon>Aphanomyces</taxon>
    </lineage>
</organism>
<dbReference type="RefSeq" id="XP_009837514.1">
    <property type="nucleotide sequence ID" value="XM_009839212.1"/>
</dbReference>
<dbReference type="VEuPathDB" id="FungiDB:H257_12101"/>
<evidence type="ECO:0000313" key="1">
    <source>
        <dbReference type="EMBL" id="ETV73065.1"/>
    </source>
</evidence>
<dbReference type="AlphaFoldDB" id="W4G064"/>
<protein>
    <submittedName>
        <fullName evidence="1">Uncharacterized protein</fullName>
    </submittedName>
</protein>
<dbReference type="EMBL" id="KI913151">
    <property type="protein sequence ID" value="ETV73065.1"/>
    <property type="molecule type" value="Genomic_DNA"/>
</dbReference>
<reference evidence="1" key="1">
    <citation type="submission" date="2013-12" db="EMBL/GenBank/DDBJ databases">
        <title>The Genome Sequence of Aphanomyces astaci APO3.</title>
        <authorList>
            <consortium name="The Broad Institute Genomics Platform"/>
            <person name="Russ C."/>
            <person name="Tyler B."/>
            <person name="van West P."/>
            <person name="Dieguez-Uribeondo J."/>
            <person name="Young S.K."/>
            <person name="Zeng Q."/>
            <person name="Gargeya S."/>
            <person name="Fitzgerald M."/>
            <person name="Abouelleil A."/>
            <person name="Alvarado L."/>
            <person name="Chapman S.B."/>
            <person name="Gainer-Dewar J."/>
            <person name="Goldberg J."/>
            <person name="Griggs A."/>
            <person name="Gujja S."/>
            <person name="Hansen M."/>
            <person name="Howarth C."/>
            <person name="Imamovic A."/>
            <person name="Ireland A."/>
            <person name="Larimer J."/>
            <person name="McCowan C."/>
            <person name="Murphy C."/>
            <person name="Pearson M."/>
            <person name="Poon T.W."/>
            <person name="Priest M."/>
            <person name="Roberts A."/>
            <person name="Saif S."/>
            <person name="Shea T."/>
            <person name="Sykes S."/>
            <person name="Wortman J."/>
            <person name="Nusbaum C."/>
            <person name="Birren B."/>
        </authorList>
    </citation>
    <scope>NUCLEOTIDE SEQUENCE [LARGE SCALE GENOMIC DNA]</scope>
    <source>
        <strain evidence="1">APO3</strain>
    </source>
</reference>
<proteinExistence type="predicted"/>
<sequence>MSDYQTADSYLYDQATSSDHTPSVSSAKRMTYVTDRNQGSYGAGVIEIDAQSQLMGSKGFASLRDSYITLPYVVTLQNNGDVGATAMGGIVEMDGKTILTDGDYKLFWNNIRAQTEWSESDRAKHVLMEVCLVMVLLTTSRMKMLLVVCNRLKLSWEKTMDL</sequence>
<dbReference type="GeneID" id="20814097"/>
<accession>W4G064</accession>
<gene>
    <name evidence="1" type="ORF">H257_12101</name>
</gene>